<evidence type="ECO:0000313" key="6">
    <source>
        <dbReference type="Ensembl" id="ENSCINP00000029847.1"/>
    </source>
</evidence>
<dbReference type="Pfam" id="PF07859">
    <property type="entry name" value="Abhydrolase_3"/>
    <property type="match status" value="2"/>
</dbReference>
<proteinExistence type="inferred from homology"/>
<evidence type="ECO:0000256" key="1">
    <source>
        <dbReference type="ARBA" id="ARBA00010515"/>
    </source>
</evidence>
<accession>H2XJL5</accession>
<feature type="transmembrane region" description="Helical" evidence="4">
    <location>
        <begin position="7"/>
        <end position="23"/>
    </location>
</feature>
<reference evidence="6" key="4">
    <citation type="submission" date="2025-09" db="UniProtKB">
        <authorList>
            <consortium name="Ensembl"/>
        </authorList>
    </citation>
    <scope>IDENTIFICATION</scope>
</reference>
<dbReference type="InterPro" id="IPR033140">
    <property type="entry name" value="Lipase_GDXG_put_SER_AS"/>
</dbReference>
<dbReference type="PROSITE" id="PS01174">
    <property type="entry name" value="LIPASE_GDXG_SER"/>
    <property type="match status" value="1"/>
</dbReference>
<dbReference type="GeneTree" id="ENSGT00940000167955"/>
<dbReference type="SUPFAM" id="SSF53474">
    <property type="entry name" value="alpha/beta-Hydrolases"/>
    <property type="match status" value="1"/>
</dbReference>
<keyword evidence="4" id="KW-0812">Transmembrane</keyword>
<evidence type="ECO:0000256" key="4">
    <source>
        <dbReference type="SAM" id="Phobius"/>
    </source>
</evidence>
<dbReference type="Gene3D" id="3.40.50.1820">
    <property type="entry name" value="alpha/beta hydrolase"/>
    <property type="match status" value="1"/>
</dbReference>
<dbReference type="PANTHER" id="PTHR48081">
    <property type="entry name" value="AB HYDROLASE SUPERFAMILY PROTEIN C4A8.06C"/>
    <property type="match status" value="1"/>
</dbReference>
<name>H2XJL5_CIOIN</name>
<evidence type="ECO:0000256" key="3">
    <source>
        <dbReference type="PROSITE-ProRule" id="PRU10038"/>
    </source>
</evidence>
<keyword evidence="7" id="KW-1185">Reference proteome</keyword>
<dbReference type="InterPro" id="IPR050300">
    <property type="entry name" value="GDXG_lipolytic_enzyme"/>
</dbReference>
<feature type="active site" evidence="3">
    <location>
        <position position="192"/>
    </location>
</feature>
<dbReference type="EMBL" id="EAAA01000819">
    <property type="status" value="NOT_ANNOTATED_CDS"/>
    <property type="molecule type" value="Genomic_DNA"/>
</dbReference>
<evidence type="ECO:0000259" key="5">
    <source>
        <dbReference type="Pfam" id="PF07859"/>
    </source>
</evidence>
<dbReference type="OMA" id="THVARIN"/>
<evidence type="ECO:0000256" key="2">
    <source>
        <dbReference type="ARBA" id="ARBA00022801"/>
    </source>
</evidence>
<reference evidence="6" key="3">
    <citation type="submission" date="2025-08" db="UniProtKB">
        <authorList>
            <consortium name="Ensembl"/>
        </authorList>
    </citation>
    <scope>IDENTIFICATION</scope>
</reference>
<feature type="domain" description="Alpha/beta hydrolase fold-3" evidence="5">
    <location>
        <begin position="108"/>
        <end position="264"/>
    </location>
</feature>
<comment type="similarity">
    <text evidence="1">Belongs to the 'GDXG' lipolytic enzyme family.</text>
</comment>
<dbReference type="InterPro" id="IPR029058">
    <property type="entry name" value="AB_hydrolase_fold"/>
</dbReference>
<organism evidence="6 7">
    <name type="scientific">Ciona intestinalis</name>
    <name type="common">Transparent sea squirt</name>
    <name type="synonym">Ascidia intestinalis</name>
    <dbReference type="NCBI Taxonomy" id="7719"/>
    <lineage>
        <taxon>Eukaryota</taxon>
        <taxon>Metazoa</taxon>
        <taxon>Chordata</taxon>
        <taxon>Tunicata</taxon>
        <taxon>Ascidiacea</taxon>
        <taxon>Phlebobranchia</taxon>
        <taxon>Cionidae</taxon>
        <taxon>Ciona</taxon>
    </lineage>
</organism>
<reference evidence="7" key="1">
    <citation type="journal article" date="2002" name="Science">
        <title>The draft genome of Ciona intestinalis: insights into chordate and vertebrate origins.</title>
        <authorList>
            <person name="Dehal P."/>
            <person name="Satou Y."/>
            <person name="Campbell R.K."/>
            <person name="Chapman J."/>
            <person name="Degnan B."/>
            <person name="De Tomaso A."/>
            <person name="Davidson B."/>
            <person name="Di Gregorio A."/>
            <person name="Gelpke M."/>
            <person name="Goodstein D.M."/>
            <person name="Harafuji N."/>
            <person name="Hastings K.E."/>
            <person name="Ho I."/>
            <person name="Hotta K."/>
            <person name="Huang W."/>
            <person name="Kawashima T."/>
            <person name="Lemaire P."/>
            <person name="Martinez D."/>
            <person name="Meinertzhagen I.A."/>
            <person name="Necula S."/>
            <person name="Nonaka M."/>
            <person name="Putnam N."/>
            <person name="Rash S."/>
            <person name="Saiga H."/>
            <person name="Satake M."/>
            <person name="Terry A."/>
            <person name="Yamada L."/>
            <person name="Wang H.G."/>
            <person name="Awazu S."/>
            <person name="Azumi K."/>
            <person name="Boore J."/>
            <person name="Branno M."/>
            <person name="Chin-Bow S."/>
            <person name="DeSantis R."/>
            <person name="Doyle S."/>
            <person name="Francino P."/>
            <person name="Keys D.N."/>
            <person name="Haga S."/>
            <person name="Hayashi H."/>
            <person name="Hino K."/>
            <person name="Imai K.S."/>
            <person name="Inaba K."/>
            <person name="Kano S."/>
            <person name="Kobayashi K."/>
            <person name="Kobayashi M."/>
            <person name="Lee B.I."/>
            <person name="Makabe K.W."/>
            <person name="Manohar C."/>
            <person name="Matassi G."/>
            <person name="Medina M."/>
            <person name="Mochizuki Y."/>
            <person name="Mount S."/>
            <person name="Morishita T."/>
            <person name="Miura S."/>
            <person name="Nakayama A."/>
            <person name="Nishizaka S."/>
            <person name="Nomoto H."/>
            <person name="Ohta F."/>
            <person name="Oishi K."/>
            <person name="Rigoutsos I."/>
            <person name="Sano M."/>
            <person name="Sasaki A."/>
            <person name="Sasakura Y."/>
            <person name="Shoguchi E."/>
            <person name="Shin-i T."/>
            <person name="Spagnuolo A."/>
            <person name="Stainier D."/>
            <person name="Suzuki M.M."/>
            <person name="Tassy O."/>
            <person name="Takatori N."/>
            <person name="Tokuoka M."/>
            <person name="Yagi K."/>
            <person name="Yoshizaki F."/>
            <person name="Wada S."/>
            <person name="Zhang C."/>
            <person name="Hyatt P.D."/>
            <person name="Larimer F."/>
            <person name="Detter C."/>
            <person name="Doggett N."/>
            <person name="Glavina T."/>
            <person name="Hawkins T."/>
            <person name="Richardson P."/>
            <person name="Lucas S."/>
            <person name="Kohara Y."/>
            <person name="Levine M."/>
            <person name="Satoh N."/>
            <person name="Rokhsar D.S."/>
        </authorList>
    </citation>
    <scope>NUCLEOTIDE SEQUENCE [LARGE SCALE GENOMIC DNA]</scope>
</reference>
<dbReference type="GO" id="GO:0016787">
    <property type="term" value="F:hydrolase activity"/>
    <property type="evidence" value="ECO:0007669"/>
    <property type="project" value="UniProtKB-KW"/>
</dbReference>
<dbReference type="Ensembl" id="ENSCINT00000037111.1">
    <property type="protein sequence ID" value="ENSCINP00000029847.1"/>
    <property type="gene ID" value="ENSCING00000020659.1"/>
</dbReference>
<dbReference type="Proteomes" id="UP000008144">
    <property type="component" value="Chromosome 11"/>
</dbReference>
<dbReference type="InterPro" id="IPR013094">
    <property type="entry name" value="AB_hydrolase_3"/>
</dbReference>
<dbReference type="PANTHER" id="PTHR48081:SF8">
    <property type="entry name" value="ALPHA_BETA HYDROLASE FOLD-3 DOMAIN-CONTAINING PROTEIN-RELATED"/>
    <property type="match status" value="1"/>
</dbReference>
<gene>
    <name evidence="6" type="primary">LOC100183854</name>
</gene>
<keyword evidence="4" id="KW-1133">Transmembrane helix</keyword>
<dbReference type="AlphaFoldDB" id="H2XJL5"/>
<dbReference type="STRING" id="7719.ENSCINP00000029847"/>
<keyword evidence="4" id="KW-0472">Membrane</keyword>
<protein>
    <submittedName>
        <fullName evidence="6">Arylacetamide deacetylase</fullName>
    </submittedName>
</protein>
<dbReference type="InParanoid" id="H2XJL5"/>
<feature type="domain" description="Alpha/beta hydrolase fold-3" evidence="5">
    <location>
        <begin position="320"/>
        <end position="378"/>
    </location>
</feature>
<keyword evidence="2" id="KW-0378">Hydrolase</keyword>
<sequence>MGILKKVGLTIAVSVVLFGYIIHRPIPHDVPHRFKYQMLIDVVSFQELLASVTEKLGYSRWWSYRAIPKPPSTLPDGMKVENKMLGGVETVIITPRSFQAQKEPGPAIIHFHGGGWIMGNTGRYLSPDTTMMLLLQAAEETGFVVMSPEYRLAPEHPFPAPYDDCMNSTISFMKSSKRFNVDPKKIILSGDSAGGNLAMAVYIGLIEMQASDPTVELPAMQTLLYPILQTLNFMTPSYEQSREFMFNNNLLPKFWLAYIGLNDQLELADVVARNSHVDKSDVELIEKWNLVSPNLIPDDVVYEDTLNGDVRKLMKQMILNTKISPLLASNEIISKIKKTLVLVCEYDPLRDDGILLVERIKSLGGSAELHHLPTSLHAASHIGASMPGSYYYQENKIFFKSLKDAIFNV</sequence>
<evidence type="ECO:0000313" key="7">
    <source>
        <dbReference type="Proteomes" id="UP000008144"/>
    </source>
</evidence>
<reference evidence="6" key="2">
    <citation type="journal article" date="2008" name="Genome Biol.">
        <title>Improved genome assembly and evidence-based global gene model set for the chordate Ciona intestinalis: new insight into intron and operon populations.</title>
        <authorList>
            <person name="Satou Y."/>
            <person name="Mineta K."/>
            <person name="Ogasawara M."/>
            <person name="Sasakura Y."/>
            <person name="Shoguchi E."/>
            <person name="Ueno K."/>
            <person name="Yamada L."/>
            <person name="Matsumoto J."/>
            <person name="Wasserscheid J."/>
            <person name="Dewar K."/>
            <person name="Wiley G.B."/>
            <person name="Macmil S.L."/>
            <person name="Roe B.A."/>
            <person name="Zeller R.W."/>
            <person name="Hastings K.E."/>
            <person name="Lemaire P."/>
            <person name="Lindquist E."/>
            <person name="Endo T."/>
            <person name="Hotta K."/>
            <person name="Inaba K."/>
        </authorList>
    </citation>
    <scope>NUCLEOTIDE SEQUENCE [LARGE SCALE GENOMIC DNA]</scope>
    <source>
        <strain evidence="6">wild type</strain>
    </source>
</reference>